<sequence length="165" mass="17646">MAGGTGARKSAMRTKCPARMAGGAGARTSARHPDPRRAHLGELLDTPEHPRLLHLVHPRTSKSSAAGVPALARGWQEGLPQARPKQAMCVLKKLLATNTVPMHSPPQKAAARYDPEPVLVDTLVSRTIPIRTTHIPALAHIWARQPSASLAGEGRPLAAHARTYN</sequence>
<keyword evidence="3" id="KW-1185">Reference proteome</keyword>
<protein>
    <submittedName>
        <fullName evidence="2">Uncharacterized protein</fullName>
    </submittedName>
</protein>
<feature type="region of interest" description="Disordered" evidence="1">
    <location>
        <begin position="1"/>
        <end position="35"/>
    </location>
</feature>
<dbReference type="GeneID" id="20675638"/>
<evidence type="ECO:0000256" key="1">
    <source>
        <dbReference type="SAM" id="MobiDB-lite"/>
    </source>
</evidence>
<accession>W4K094</accession>
<dbReference type="KEGG" id="hir:HETIRDRAFT_445645"/>
<name>W4K094_HETIT</name>
<dbReference type="AlphaFoldDB" id="W4K094"/>
<reference evidence="2 3" key="1">
    <citation type="journal article" date="2012" name="New Phytol.">
        <title>Insight into trade-off between wood decay and parasitism from the genome of a fungal forest pathogen.</title>
        <authorList>
            <person name="Olson A."/>
            <person name="Aerts A."/>
            <person name="Asiegbu F."/>
            <person name="Belbahri L."/>
            <person name="Bouzid O."/>
            <person name="Broberg A."/>
            <person name="Canback B."/>
            <person name="Coutinho P.M."/>
            <person name="Cullen D."/>
            <person name="Dalman K."/>
            <person name="Deflorio G."/>
            <person name="van Diepen L.T."/>
            <person name="Dunand C."/>
            <person name="Duplessis S."/>
            <person name="Durling M."/>
            <person name="Gonthier P."/>
            <person name="Grimwood J."/>
            <person name="Fossdal C.G."/>
            <person name="Hansson D."/>
            <person name="Henrissat B."/>
            <person name="Hietala A."/>
            <person name="Himmelstrand K."/>
            <person name="Hoffmeister D."/>
            <person name="Hogberg N."/>
            <person name="James T.Y."/>
            <person name="Karlsson M."/>
            <person name="Kohler A."/>
            <person name="Kues U."/>
            <person name="Lee Y.H."/>
            <person name="Lin Y.C."/>
            <person name="Lind M."/>
            <person name="Lindquist E."/>
            <person name="Lombard V."/>
            <person name="Lucas S."/>
            <person name="Lunden K."/>
            <person name="Morin E."/>
            <person name="Murat C."/>
            <person name="Park J."/>
            <person name="Raffaello T."/>
            <person name="Rouze P."/>
            <person name="Salamov A."/>
            <person name="Schmutz J."/>
            <person name="Solheim H."/>
            <person name="Stahlberg J."/>
            <person name="Velez H."/>
            <person name="de Vries R.P."/>
            <person name="Wiebenga A."/>
            <person name="Woodward S."/>
            <person name="Yakovlev I."/>
            <person name="Garbelotto M."/>
            <person name="Martin F."/>
            <person name="Grigoriev I.V."/>
            <person name="Stenlid J."/>
        </authorList>
    </citation>
    <scope>NUCLEOTIDE SEQUENCE [LARGE SCALE GENOMIC DNA]</scope>
    <source>
        <strain evidence="2 3">TC 32-1</strain>
    </source>
</reference>
<dbReference type="Proteomes" id="UP000030671">
    <property type="component" value="Unassembled WGS sequence"/>
</dbReference>
<dbReference type="HOGENOM" id="CLU_1610979_0_0_1"/>
<organism evidence="2 3">
    <name type="scientific">Heterobasidion irregulare (strain TC 32-1)</name>
    <dbReference type="NCBI Taxonomy" id="747525"/>
    <lineage>
        <taxon>Eukaryota</taxon>
        <taxon>Fungi</taxon>
        <taxon>Dikarya</taxon>
        <taxon>Basidiomycota</taxon>
        <taxon>Agaricomycotina</taxon>
        <taxon>Agaricomycetes</taxon>
        <taxon>Russulales</taxon>
        <taxon>Bondarzewiaceae</taxon>
        <taxon>Heterobasidion</taxon>
        <taxon>Heterobasidion annosum species complex</taxon>
    </lineage>
</organism>
<dbReference type="RefSeq" id="XP_009548862.1">
    <property type="nucleotide sequence ID" value="XM_009550567.1"/>
</dbReference>
<evidence type="ECO:0000313" key="2">
    <source>
        <dbReference type="EMBL" id="ETW78526.1"/>
    </source>
</evidence>
<dbReference type="InParanoid" id="W4K094"/>
<proteinExistence type="predicted"/>
<gene>
    <name evidence="2" type="ORF">HETIRDRAFT_445645</name>
</gene>
<dbReference type="EMBL" id="KI925461">
    <property type="protein sequence ID" value="ETW78526.1"/>
    <property type="molecule type" value="Genomic_DNA"/>
</dbReference>
<evidence type="ECO:0000313" key="3">
    <source>
        <dbReference type="Proteomes" id="UP000030671"/>
    </source>
</evidence>